<proteinExistence type="predicted"/>
<accession>A0AAD4GHY3</accession>
<evidence type="ECO:0000313" key="2">
    <source>
        <dbReference type="Proteomes" id="UP001194468"/>
    </source>
</evidence>
<dbReference type="Proteomes" id="UP001194468">
    <property type="component" value="Unassembled WGS sequence"/>
</dbReference>
<organism evidence="1 2">
    <name type="scientific">Boletus edulis BED1</name>
    <dbReference type="NCBI Taxonomy" id="1328754"/>
    <lineage>
        <taxon>Eukaryota</taxon>
        <taxon>Fungi</taxon>
        <taxon>Dikarya</taxon>
        <taxon>Basidiomycota</taxon>
        <taxon>Agaricomycotina</taxon>
        <taxon>Agaricomycetes</taxon>
        <taxon>Agaricomycetidae</taxon>
        <taxon>Boletales</taxon>
        <taxon>Boletineae</taxon>
        <taxon>Boletaceae</taxon>
        <taxon>Boletoideae</taxon>
        <taxon>Boletus</taxon>
    </lineage>
</organism>
<gene>
    <name evidence="1" type="ORF">L210DRAFT_3644141</name>
</gene>
<sequence length="68" mass="7817">MSNSLYWKFGRTWGASTSEILSEEASEESGHSTDFVWWIPTDWQWKHSASEILTEQALEESGQSSDDF</sequence>
<name>A0AAD4GHY3_BOLED</name>
<reference evidence="1" key="1">
    <citation type="submission" date="2019-10" db="EMBL/GenBank/DDBJ databases">
        <authorList>
            <consortium name="DOE Joint Genome Institute"/>
            <person name="Kuo A."/>
            <person name="Miyauchi S."/>
            <person name="Kiss E."/>
            <person name="Drula E."/>
            <person name="Kohler A."/>
            <person name="Sanchez-Garcia M."/>
            <person name="Andreopoulos B."/>
            <person name="Barry K.W."/>
            <person name="Bonito G."/>
            <person name="Buee M."/>
            <person name="Carver A."/>
            <person name="Chen C."/>
            <person name="Cichocki N."/>
            <person name="Clum A."/>
            <person name="Culley D."/>
            <person name="Crous P.W."/>
            <person name="Fauchery L."/>
            <person name="Girlanda M."/>
            <person name="Hayes R."/>
            <person name="Keri Z."/>
            <person name="LaButti K."/>
            <person name="Lipzen A."/>
            <person name="Lombard V."/>
            <person name="Magnuson J."/>
            <person name="Maillard F."/>
            <person name="Morin E."/>
            <person name="Murat C."/>
            <person name="Nolan M."/>
            <person name="Ohm R."/>
            <person name="Pangilinan J."/>
            <person name="Pereira M."/>
            <person name="Perotto S."/>
            <person name="Peter M."/>
            <person name="Riley R."/>
            <person name="Sitrit Y."/>
            <person name="Stielow B."/>
            <person name="Szollosi G."/>
            <person name="Zifcakova L."/>
            <person name="Stursova M."/>
            <person name="Spatafora J.W."/>
            <person name="Tedersoo L."/>
            <person name="Vaario L.-M."/>
            <person name="Yamada A."/>
            <person name="Yan M."/>
            <person name="Wang P."/>
            <person name="Xu J."/>
            <person name="Bruns T."/>
            <person name="Baldrian P."/>
            <person name="Vilgalys R."/>
            <person name="Henrissat B."/>
            <person name="Grigoriev I.V."/>
            <person name="Hibbett D."/>
            <person name="Nagy L.G."/>
            <person name="Martin F.M."/>
        </authorList>
    </citation>
    <scope>NUCLEOTIDE SEQUENCE</scope>
    <source>
        <strain evidence="1">BED1</strain>
    </source>
</reference>
<keyword evidence="2" id="KW-1185">Reference proteome</keyword>
<protein>
    <submittedName>
        <fullName evidence="1">Uncharacterized protein</fullName>
    </submittedName>
</protein>
<reference evidence="1" key="2">
    <citation type="journal article" date="2020" name="Nat. Commun.">
        <title>Large-scale genome sequencing of mycorrhizal fungi provides insights into the early evolution of symbiotic traits.</title>
        <authorList>
            <person name="Miyauchi S."/>
            <person name="Kiss E."/>
            <person name="Kuo A."/>
            <person name="Drula E."/>
            <person name="Kohler A."/>
            <person name="Sanchez-Garcia M."/>
            <person name="Morin E."/>
            <person name="Andreopoulos B."/>
            <person name="Barry K.W."/>
            <person name="Bonito G."/>
            <person name="Buee M."/>
            <person name="Carver A."/>
            <person name="Chen C."/>
            <person name="Cichocki N."/>
            <person name="Clum A."/>
            <person name="Culley D."/>
            <person name="Crous P.W."/>
            <person name="Fauchery L."/>
            <person name="Girlanda M."/>
            <person name="Hayes R.D."/>
            <person name="Keri Z."/>
            <person name="LaButti K."/>
            <person name="Lipzen A."/>
            <person name="Lombard V."/>
            <person name="Magnuson J."/>
            <person name="Maillard F."/>
            <person name="Murat C."/>
            <person name="Nolan M."/>
            <person name="Ohm R.A."/>
            <person name="Pangilinan J."/>
            <person name="Pereira M.F."/>
            <person name="Perotto S."/>
            <person name="Peter M."/>
            <person name="Pfister S."/>
            <person name="Riley R."/>
            <person name="Sitrit Y."/>
            <person name="Stielow J.B."/>
            <person name="Szollosi G."/>
            <person name="Zifcakova L."/>
            <person name="Stursova M."/>
            <person name="Spatafora J.W."/>
            <person name="Tedersoo L."/>
            <person name="Vaario L.M."/>
            <person name="Yamada A."/>
            <person name="Yan M."/>
            <person name="Wang P."/>
            <person name="Xu J."/>
            <person name="Bruns T."/>
            <person name="Baldrian P."/>
            <person name="Vilgalys R."/>
            <person name="Dunand C."/>
            <person name="Henrissat B."/>
            <person name="Grigoriev I.V."/>
            <person name="Hibbett D."/>
            <person name="Nagy L.G."/>
            <person name="Martin F.M."/>
        </authorList>
    </citation>
    <scope>NUCLEOTIDE SEQUENCE</scope>
    <source>
        <strain evidence="1">BED1</strain>
    </source>
</reference>
<evidence type="ECO:0000313" key="1">
    <source>
        <dbReference type="EMBL" id="KAF8443329.1"/>
    </source>
</evidence>
<comment type="caution">
    <text evidence="1">The sequence shown here is derived from an EMBL/GenBank/DDBJ whole genome shotgun (WGS) entry which is preliminary data.</text>
</comment>
<dbReference type="EMBL" id="WHUW01000008">
    <property type="protein sequence ID" value="KAF8443329.1"/>
    <property type="molecule type" value="Genomic_DNA"/>
</dbReference>
<dbReference type="AlphaFoldDB" id="A0AAD4GHY3"/>